<dbReference type="GO" id="GO:0006397">
    <property type="term" value="P:mRNA processing"/>
    <property type="evidence" value="ECO:0007669"/>
    <property type="project" value="UniProtKB-KW"/>
</dbReference>
<evidence type="ECO:0000313" key="5">
    <source>
        <dbReference type="Proteomes" id="UP000076727"/>
    </source>
</evidence>
<organism evidence="4 5">
    <name type="scientific">Daedalea quercina L-15889</name>
    <dbReference type="NCBI Taxonomy" id="1314783"/>
    <lineage>
        <taxon>Eukaryota</taxon>
        <taxon>Fungi</taxon>
        <taxon>Dikarya</taxon>
        <taxon>Basidiomycota</taxon>
        <taxon>Agaricomycotina</taxon>
        <taxon>Agaricomycetes</taxon>
        <taxon>Polyporales</taxon>
        <taxon>Fomitopsis</taxon>
    </lineage>
</organism>
<keyword evidence="5" id="KW-1185">Reference proteome</keyword>
<feature type="compositionally biased region" description="Low complexity" evidence="3">
    <location>
        <begin position="224"/>
        <end position="234"/>
    </location>
</feature>
<feature type="region of interest" description="Disordered" evidence="3">
    <location>
        <begin position="195"/>
        <end position="270"/>
    </location>
</feature>
<feature type="compositionally biased region" description="Polar residues" evidence="3">
    <location>
        <begin position="23"/>
        <end position="32"/>
    </location>
</feature>
<dbReference type="Proteomes" id="UP000076727">
    <property type="component" value="Unassembled WGS sequence"/>
</dbReference>
<accession>A0A165MWX5</accession>
<sequence>MSRGHTPQEGEKGGGNARYQPYTGGTSNNTPKAASLKSVGHTVDSAPSRAPTTTAPTPTAPTRRGVSVFSRLTEMVTRSPASTGQTRPAATTAADEDETMQDAPIDIFNQNLARGQEETGAAQTKLLELVLGKAIDILRKISIHAECPPIVVELAETIAQRIIPKKETTNPAPTESSTTTDTVLQEVVRTMERLTSRIDSMEARATRRNNGQETTVNWADDVETSLATTTPATTKRSNSKAGPRTSNATSKPITPKLRKEALPRPAVTNPLSAYHSSRLIVEIEDGPGPGERSTEVEIVKQINEALQSSDESRHLRVVNVKFNAQNNCIVFTRADQSAGDLAPFAENFIESITGGRRTRVRPDQKWYKVQLNGVRVHNNRTGEIMTPQEIEDELRALNPDYAKMAVHDLPRWMRHRADLGQNTHSSVVLTLTTETDANFLVNRVRNLAIGGNFVEARHYADKPPVMQCSRCWAYGHTRTRCKNPEKCRLCGKEDHNEAMHAQQRDAQEQQNKFMLLEAEHEKQRANDLEVLKKRYPSVSEDKCKATLELADGNFARAVAYMEGLAESPPQSPHMVQTGLEGNGN</sequence>
<feature type="compositionally biased region" description="Basic and acidic residues" evidence="3">
    <location>
        <begin position="1"/>
        <end position="12"/>
    </location>
</feature>
<name>A0A165MWX5_9APHY</name>
<keyword evidence="2" id="KW-0175">Coiled coil</keyword>
<feature type="compositionally biased region" description="Polar residues" evidence="3">
    <location>
        <begin position="235"/>
        <end position="252"/>
    </location>
</feature>
<feature type="compositionally biased region" description="Low complexity" evidence="3">
    <location>
        <begin position="45"/>
        <end position="63"/>
    </location>
</feature>
<dbReference type="GO" id="GO:0003676">
    <property type="term" value="F:nucleic acid binding"/>
    <property type="evidence" value="ECO:0007669"/>
    <property type="project" value="InterPro"/>
</dbReference>
<evidence type="ECO:0000256" key="3">
    <source>
        <dbReference type="SAM" id="MobiDB-lite"/>
    </source>
</evidence>
<feature type="compositionally biased region" description="Polar residues" evidence="3">
    <location>
        <begin position="208"/>
        <end position="217"/>
    </location>
</feature>
<dbReference type="SUPFAM" id="SSF57756">
    <property type="entry name" value="Retrovirus zinc finger-like domains"/>
    <property type="match status" value="1"/>
</dbReference>
<evidence type="ECO:0000313" key="4">
    <source>
        <dbReference type="EMBL" id="KZT66228.1"/>
    </source>
</evidence>
<dbReference type="STRING" id="1314783.A0A165MWX5"/>
<gene>
    <name evidence="4" type="ORF">DAEQUDRAFT_813756</name>
</gene>
<feature type="region of interest" description="Disordered" evidence="3">
    <location>
        <begin position="565"/>
        <end position="584"/>
    </location>
</feature>
<feature type="compositionally biased region" description="Basic and acidic residues" evidence="3">
    <location>
        <begin position="195"/>
        <end position="205"/>
    </location>
</feature>
<reference evidence="4 5" key="1">
    <citation type="journal article" date="2016" name="Mol. Biol. Evol.">
        <title>Comparative Genomics of Early-Diverging Mushroom-Forming Fungi Provides Insights into the Origins of Lignocellulose Decay Capabilities.</title>
        <authorList>
            <person name="Nagy L.G."/>
            <person name="Riley R."/>
            <person name="Tritt A."/>
            <person name="Adam C."/>
            <person name="Daum C."/>
            <person name="Floudas D."/>
            <person name="Sun H."/>
            <person name="Yadav J.S."/>
            <person name="Pangilinan J."/>
            <person name="Larsson K.H."/>
            <person name="Matsuura K."/>
            <person name="Barry K."/>
            <person name="Labutti K."/>
            <person name="Kuo R."/>
            <person name="Ohm R.A."/>
            <person name="Bhattacharya S.S."/>
            <person name="Shirouzu T."/>
            <person name="Yoshinaga Y."/>
            <person name="Martin F.M."/>
            <person name="Grigoriev I.V."/>
            <person name="Hibbett D.S."/>
        </authorList>
    </citation>
    <scope>NUCLEOTIDE SEQUENCE [LARGE SCALE GENOMIC DNA]</scope>
    <source>
        <strain evidence="4 5">L-15889</strain>
    </source>
</reference>
<evidence type="ECO:0000256" key="2">
    <source>
        <dbReference type="SAM" id="Coils"/>
    </source>
</evidence>
<dbReference type="GO" id="GO:0008270">
    <property type="term" value="F:zinc ion binding"/>
    <property type="evidence" value="ECO:0007669"/>
    <property type="project" value="InterPro"/>
</dbReference>
<feature type="region of interest" description="Disordered" evidence="3">
    <location>
        <begin position="1"/>
        <end position="63"/>
    </location>
</feature>
<dbReference type="EMBL" id="KV429093">
    <property type="protein sequence ID" value="KZT66228.1"/>
    <property type="molecule type" value="Genomic_DNA"/>
</dbReference>
<dbReference type="InterPro" id="IPR036875">
    <property type="entry name" value="Znf_CCHC_sf"/>
</dbReference>
<feature type="region of interest" description="Disordered" evidence="3">
    <location>
        <begin position="77"/>
        <end position="97"/>
    </location>
</feature>
<evidence type="ECO:0000256" key="1">
    <source>
        <dbReference type="ARBA" id="ARBA00022664"/>
    </source>
</evidence>
<evidence type="ECO:0008006" key="6">
    <source>
        <dbReference type="Google" id="ProtNLM"/>
    </source>
</evidence>
<proteinExistence type="predicted"/>
<dbReference type="OrthoDB" id="2855870at2759"/>
<feature type="compositionally biased region" description="Polar residues" evidence="3">
    <location>
        <begin position="79"/>
        <end position="88"/>
    </location>
</feature>
<keyword evidence="1" id="KW-0507">mRNA processing</keyword>
<dbReference type="AlphaFoldDB" id="A0A165MWX5"/>
<feature type="coiled-coil region" evidence="2">
    <location>
        <begin position="492"/>
        <end position="526"/>
    </location>
</feature>
<protein>
    <recommendedName>
        <fullName evidence="6">CCHC-type domain-containing protein</fullName>
    </recommendedName>
</protein>